<dbReference type="Proteomes" id="UP001346869">
    <property type="component" value="Unassembled WGS sequence"/>
</dbReference>
<organism evidence="8 9">
    <name type="scientific">Eleginops maclovinus</name>
    <name type="common">Patagonian blennie</name>
    <name type="synonym">Eleginus maclovinus</name>
    <dbReference type="NCBI Taxonomy" id="56733"/>
    <lineage>
        <taxon>Eukaryota</taxon>
        <taxon>Metazoa</taxon>
        <taxon>Chordata</taxon>
        <taxon>Craniata</taxon>
        <taxon>Vertebrata</taxon>
        <taxon>Euteleostomi</taxon>
        <taxon>Actinopterygii</taxon>
        <taxon>Neopterygii</taxon>
        <taxon>Teleostei</taxon>
        <taxon>Neoteleostei</taxon>
        <taxon>Acanthomorphata</taxon>
        <taxon>Eupercaria</taxon>
        <taxon>Perciformes</taxon>
        <taxon>Notothenioidei</taxon>
        <taxon>Eleginopidae</taxon>
        <taxon>Eleginops</taxon>
    </lineage>
</organism>
<feature type="compositionally biased region" description="Polar residues" evidence="5">
    <location>
        <begin position="804"/>
        <end position="814"/>
    </location>
</feature>
<dbReference type="Gene3D" id="2.40.50.90">
    <property type="match status" value="3"/>
</dbReference>
<dbReference type="PROSITE" id="PS50865">
    <property type="entry name" value="ZF_MYND_2"/>
    <property type="match status" value="1"/>
</dbReference>
<feature type="region of interest" description="Disordered" evidence="5">
    <location>
        <begin position="783"/>
        <end position="827"/>
    </location>
</feature>
<protein>
    <recommendedName>
        <fullName evidence="10">Tudor domain-containing protein 1</fullName>
    </recommendedName>
</protein>
<gene>
    <name evidence="8" type="ORF">PBY51_001721</name>
</gene>
<evidence type="ECO:0008006" key="10">
    <source>
        <dbReference type="Google" id="ProtNLM"/>
    </source>
</evidence>
<dbReference type="PROSITE" id="PS50304">
    <property type="entry name" value="TUDOR"/>
    <property type="match status" value="4"/>
</dbReference>
<feature type="domain" description="Tudor" evidence="6">
    <location>
        <begin position="900"/>
        <end position="958"/>
    </location>
</feature>
<accession>A0AAN8AD32</accession>
<dbReference type="Gene3D" id="2.30.30.140">
    <property type="match status" value="4"/>
</dbReference>
<reference evidence="8 9" key="2">
    <citation type="journal article" date="2023" name="Mol. Biol. Evol.">
        <title>Genomics of Secondarily Temperate Adaptation in the Only Non-Antarctic Icefish.</title>
        <authorList>
            <person name="Rivera-Colon A.G."/>
            <person name="Rayamajhi N."/>
            <person name="Minhas B.F."/>
            <person name="Madrigal G."/>
            <person name="Bilyk K.T."/>
            <person name="Yoon V."/>
            <person name="Hune M."/>
            <person name="Gregory S."/>
            <person name="Cheng C.H.C."/>
            <person name="Catchen J.M."/>
        </authorList>
    </citation>
    <scope>NUCLEOTIDE SEQUENCE [LARGE SCALE GENOMIC DNA]</scope>
    <source>
        <strain evidence="8">JMC-PN-2008</strain>
    </source>
</reference>
<feature type="domain" description="Tudor" evidence="6">
    <location>
        <begin position="200"/>
        <end position="260"/>
    </location>
</feature>
<keyword evidence="3" id="KW-0862">Zinc</keyword>
<dbReference type="FunFam" id="2.30.30.140:FF:000018">
    <property type="entry name" value="Serine/threonine-protein kinase 31"/>
    <property type="match status" value="2"/>
</dbReference>
<evidence type="ECO:0000313" key="8">
    <source>
        <dbReference type="EMBL" id="KAK5850883.1"/>
    </source>
</evidence>
<dbReference type="FunFam" id="2.30.30.140:FF:000048">
    <property type="entry name" value="Tudor domain containing 1"/>
    <property type="match status" value="1"/>
</dbReference>
<dbReference type="InterPro" id="IPR002893">
    <property type="entry name" value="Znf_MYND"/>
</dbReference>
<keyword evidence="2 4" id="KW-0863">Zinc-finger</keyword>
<dbReference type="SMART" id="SM00333">
    <property type="entry name" value="TUDOR"/>
    <property type="match status" value="4"/>
</dbReference>
<dbReference type="PROSITE" id="PS01360">
    <property type="entry name" value="ZF_MYND_1"/>
    <property type="match status" value="1"/>
</dbReference>
<name>A0AAN8AD32_ELEMC</name>
<proteinExistence type="predicted"/>
<dbReference type="EMBL" id="JAUZQC010000022">
    <property type="protein sequence ID" value="KAK5850883.1"/>
    <property type="molecule type" value="Genomic_DNA"/>
</dbReference>
<feature type="compositionally biased region" description="Polar residues" evidence="5">
    <location>
        <begin position="1031"/>
        <end position="1044"/>
    </location>
</feature>
<feature type="region of interest" description="Disordered" evidence="5">
    <location>
        <begin position="1031"/>
        <end position="1101"/>
    </location>
</feature>
<comment type="caution">
    <text evidence="8">The sequence shown here is derived from an EMBL/GenBank/DDBJ whole genome shotgun (WGS) entry which is preliminary data.</text>
</comment>
<dbReference type="InterPro" id="IPR035437">
    <property type="entry name" value="SNase_OB-fold_sf"/>
</dbReference>
<dbReference type="PANTHER" id="PTHR22948:SF4">
    <property type="entry name" value="TUDOR DOMAIN-CONTAINING PROTEIN 1"/>
    <property type="match status" value="1"/>
</dbReference>
<dbReference type="SUPFAM" id="SSF63748">
    <property type="entry name" value="Tudor/PWWP/MBT"/>
    <property type="match status" value="4"/>
</dbReference>
<dbReference type="InterPro" id="IPR050621">
    <property type="entry name" value="Tudor_domain_containing"/>
</dbReference>
<dbReference type="InterPro" id="IPR047377">
    <property type="entry name" value="Tudor_TDRD1_rpt2"/>
</dbReference>
<evidence type="ECO:0000259" key="7">
    <source>
        <dbReference type="PROSITE" id="PS50865"/>
    </source>
</evidence>
<evidence type="ECO:0000313" key="9">
    <source>
        <dbReference type="Proteomes" id="UP001346869"/>
    </source>
</evidence>
<feature type="compositionally biased region" description="Low complexity" evidence="5">
    <location>
        <begin position="1045"/>
        <end position="1055"/>
    </location>
</feature>
<feature type="region of interest" description="Disordered" evidence="5">
    <location>
        <begin position="1"/>
        <end position="49"/>
    </location>
</feature>
<evidence type="ECO:0000256" key="1">
    <source>
        <dbReference type="ARBA" id="ARBA00022723"/>
    </source>
</evidence>
<dbReference type="Pfam" id="PF00567">
    <property type="entry name" value="TUDOR"/>
    <property type="match status" value="4"/>
</dbReference>
<feature type="domain" description="MYND-type" evidence="7">
    <location>
        <begin position="64"/>
        <end position="100"/>
    </location>
</feature>
<feature type="compositionally biased region" description="Polar residues" evidence="5">
    <location>
        <begin position="1085"/>
        <end position="1101"/>
    </location>
</feature>
<reference evidence="8 9" key="1">
    <citation type="journal article" date="2023" name="Genes (Basel)">
        <title>Chromosome-Level Genome Assembly and Circadian Gene Repertoire of the Patagonia Blennie Eleginops maclovinus-The Closest Ancestral Proxy of Antarctic Cryonotothenioids.</title>
        <authorList>
            <person name="Cheng C.C."/>
            <person name="Rivera-Colon A.G."/>
            <person name="Minhas B.F."/>
            <person name="Wilson L."/>
            <person name="Rayamajhi N."/>
            <person name="Vargas-Chacoff L."/>
            <person name="Catchen J.M."/>
        </authorList>
    </citation>
    <scope>NUCLEOTIDE SEQUENCE [LARGE SCALE GENOMIC DNA]</scope>
    <source>
        <strain evidence="8">JMC-PN-2008</strain>
    </source>
</reference>
<evidence type="ECO:0000256" key="2">
    <source>
        <dbReference type="ARBA" id="ARBA00022771"/>
    </source>
</evidence>
<dbReference type="GO" id="GO:0008270">
    <property type="term" value="F:zinc ion binding"/>
    <property type="evidence" value="ECO:0007669"/>
    <property type="project" value="UniProtKB-KW"/>
</dbReference>
<evidence type="ECO:0000256" key="3">
    <source>
        <dbReference type="ARBA" id="ARBA00022833"/>
    </source>
</evidence>
<dbReference type="PANTHER" id="PTHR22948">
    <property type="entry name" value="TUDOR DOMAIN CONTAINING PROTEIN"/>
    <property type="match status" value="1"/>
</dbReference>
<dbReference type="InterPro" id="IPR002999">
    <property type="entry name" value="Tudor"/>
</dbReference>
<dbReference type="CDD" id="cd20409">
    <property type="entry name" value="Tudor_TDRD1_rpt2"/>
    <property type="match status" value="1"/>
</dbReference>
<feature type="domain" description="Tudor" evidence="6">
    <location>
        <begin position="652"/>
        <end position="709"/>
    </location>
</feature>
<dbReference type="Pfam" id="PF01753">
    <property type="entry name" value="zf-MYND"/>
    <property type="match status" value="1"/>
</dbReference>
<keyword evidence="9" id="KW-1185">Reference proteome</keyword>
<evidence type="ECO:0000256" key="5">
    <source>
        <dbReference type="SAM" id="MobiDB-lite"/>
    </source>
</evidence>
<feature type="domain" description="Tudor" evidence="6">
    <location>
        <begin position="429"/>
        <end position="488"/>
    </location>
</feature>
<feature type="region of interest" description="Disordered" evidence="5">
    <location>
        <begin position="562"/>
        <end position="585"/>
    </location>
</feature>
<keyword evidence="1" id="KW-0479">Metal-binding</keyword>
<dbReference type="SUPFAM" id="SSF144232">
    <property type="entry name" value="HIT/MYND zinc finger-like"/>
    <property type="match status" value="1"/>
</dbReference>
<evidence type="ECO:0000259" key="6">
    <source>
        <dbReference type="PROSITE" id="PS50304"/>
    </source>
</evidence>
<dbReference type="AlphaFoldDB" id="A0AAN8AD32"/>
<evidence type="ECO:0000256" key="4">
    <source>
        <dbReference type="PROSITE-ProRule" id="PRU00134"/>
    </source>
</evidence>
<sequence length="1163" mass="126166">MHGSFPSNCVRPNLPLRKPSSSPLASFAPRPRPLTAIGDGPTNSPVSDRSAVLGSIESALMSNCNICGHKGGLRCKRCKKTPYCSVTCQAKDWMAHRHTCKSIDPEPAKEKTAALPVTGDRASMIESKHCDASSLQRVYIKDLHVRKIIKGTDIQATVVEFFSPGRFFILAQSPELLEALQSISQELQKTYSCPSVTTYVPHAGEVCAVKFSFDMKWYRGLVQTLAADQKTAYILYIDFGNEENVPVDRIKPLAANIQPFCPCAMECRIAGVVPWIDKWSAECCMSVKQLLAGKTFTVKLVETLEKGRVYAVDILLSMGKKFSTFLLEHRYAAEETVNEKPTPQEITAMVSASLENFRCRSDGKDDNTWAQSPEPLTQAVGDSFSVVVTHLQSPDEIIVQKVQNAGVIQDLQLKLREHCSQPLASQNFRPAPGTVCGAQFSEDKQWYRAKVLAYSSEERVCVGYLDFGNSEEVDLGHLRPISAPLLALPMQAVRCGLAGVQPVGEVWSEECLLGLQRSISNRILRVEIQIAQKGKALVAMIDEASDPQANVAELLTAAGFAEPTPLPPASSDQQPEQTAAAEPHVPPPACEPLVWSCAELPCDGQTVALLASMLGNPLEFYCRIDNLTGHQRLVELGAQLKEHCETQASPFEPKVGEPCCAMFPGNGEWRRVLVNELSDGVSVHFVDHGHSMKVEKKRVRSIKPQLLTLPFQAIRCWLTGVEPLGSEWSGESVLCLQNLVGGVPLSARVFSRTEQGYGVELESRGINVAAALISAQLAKVPGGIPKETTSGSGPQEKMQEHEQSQINEQASNPTGAKEMPAEGPTAMPSEVPPFPVDWKTVELPLNISFQPCFAAISSPSLFYLLDPNQVAPQKLQEVMMQLAAYCSNIQASSSSTVLSRPAAGAVCCAKFTADNNWYRAVALEVGENEMGVIYADYGNTEKVPFSRILPIPTRLLQLPFQITRCTLSGKERFPAEFPEEIQQLFHSLLLSGVLATVQSFNGSANVLSLSQPPETGGGDLTTMLLDALQAQAKSHPSLTQKADQTNSSTSSANTTIAPAGLLPTPDPVAPQAVENTPAKPDLTMTPRSAPQSPPQKKNASAASVIGALNPVQNIIQMEPPCKTSKTNDSQGCCCLNLTTKVDHLEQLVQLQLSLIMQLVGNTK</sequence>
<dbReference type="Gene3D" id="6.10.140.2220">
    <property type="match status" value="1"/>
</dbReference>